<dbReference type="Gene3D" id="3.40.50.150">
    <property type="entry name" value="Vaccinia Virus protein VP39"/>
    <property type="match status" value="1"/>
</dbReference>
<dbReference type="Pfam" id="PF08241">
    <property type="entry name" value="Methyltransf_11"/>
    <property type="match status" value="1"/>
</dbReference>
<dbReference type="GO" id="GO:0008757">
    <property type="term" value="F:S-adenosylmethionine-dependent methyltransferase activity"/>
    <property type="evidence" value="ECO:0007669"/>
    <property type="project" value="InterPro"/>
</dbReference>
<keyword evidence="2" id="KW-0489">Methyltransferase</keyword>
<evidence type="ECO:0000259" key="1">
    <source>
        <dbReference type="Pfam" id="PF08241"/>
    </source>
</evidence>
<dbReference type="AlphaFoldDB" id="A0A0K1P9H4"/>
<name>A0A0K1P9H4_9BACT</name>
<dbReference type="EMBL" id="CP012332">
    <property type="protein sequence ID" value="AKU90162.1"/>
    <property type="molecule type" value="Genomic_DNA"/>
</dbReference>
<keyword evidence="2" id="KW-0830">Ubiquinone</keyword>
<accession>A0A0K1P9H4</accession>
<dbReference type="STRING" id="1391653.AKJ08_0549"/>
<dbReference type="GO" id="GO:0032259">
    <property type="term" value="P:methylation"/>
    <property type="evidence" value="ECO:0007669"/>
    <property type="project" value="UniProtKB-KW"/>
</dbReference>
<reference evidence="2 3" key="1">
    <citation type="submission" date="2015-08" db="EMBL/GenBank/DDBJ databases">
        <authorList>
            <person name="Babu N.S."/>
            <person name="Beckwith C.J."/>
            <person name="Beseler K.G."/>
            <person name="Brison A."/>
            <person name="Carone J.V."/>
            <person name="Caskin T.P."/>
            <person name="Diamond M."/>
            <person name="Durham M.E."/>
            <person name="Foxe J.M."/>
            <person name="Go M."/>
            <person name="Henderson B.A."/>
            <person name="Jones I.B."/>
            <person name="McGettigan J.A."/>
            <person name="Micheletti S.J."/>
            <person name="Nasrallah M.E."/>
            <person name="Ortiz D."/>
            <person name="Piller C.R."/>
            <person name="Privatt S.R."/>
            <person name="Schneider S.L."/>
            <person name="Sharp S."/>
            <person name="Smith T.C."/>
            <person name="Stanton J.D."/>
            <person name="Ullery H.E."/>
            <person name="Wilson R.J."/>
            <person name="Serrano M.G."/>
            <person name="Buck G."/>
            <person name="Lee V."/>
            <person name="Wang Y."/>
            <person name="Carvalho R."/>
            <person name="Voegtly L."/>
            <person name="Shi R."/>
            <person name="Duckworth R."/>
            <person name="Johnson A."/>
            <person name="Loviza R."/>
            <person name="Walstead R."/>
            <person name="Shah Z."/>
            <person name="Kiflezghi M."/>
            <person name="Wade K."/>
            <person name="Ball S.L."/>
            <person name="Bradley K.W."/>
            <person name="Asai D.J."/>
            <person name="Bowman C.A."/>
            <person name="Russell D.A."/>
            <person name="Pope W.H."/>
            <person name="Jacobs-Sera D."/>
            <person name="Hendrix R.W."/>
            <person name="Hatfull G.F."/>
        </authorList>
    </citation>
    <scope>NUCLEOTIDE SEQUENCE [LARGE SCALE GENOMIC DNA]</scope>
    <source>
        <strain evidence="2 3">DSM 27710</strain>
    </source>
</reference>
<evidence type="ECO:0000313" key="3">
    <source>
        <dbReference type="Proteomes" id="UP000055590"/>
    </source>
</evidence>
<dbReference type="Proteomes" id="UP000055590">
    <property type="component" value="Chromosome"/>
</dbReference>
<keyword evidence="3" id="KW-1185">Reference proteome</keyword>
<feature type="domain" description="Methyltransferase type 11" evidence="1">
    <location>
        <begin position="45"/>
        <end position="140"/>
    </location>
</feature>
<gene>
    <name evidence="2" type="ORF">AKJ08_0549</name>
</gene>
<dbReference type="RefSeq" id="WP_050724649.1">
    <property type="nucleotide sequence ID" value="NZ_CP012332.1"/>
</dbReference>
<dbReference type="PANTHER" id="PTHR43591">
    <property type="entry name" value="METHYLTRANSFERASE"/>
    <property type="match status" value="1"/>
</dbReference>
<protein>
    <submittedName>
        <fullName evidence="2">Ubiquinone/menaquinone biosynthesis methyltransferase UbiE</fullName>
    </submittedName>
</protein>
<dbReference type="KEGG" id="vin:AKJ08_0549"/>
<evidence type="ECO:0000313" key="2">
    <source>
        <dbReference type="EMBL" id="AKU90162.1"/>
    </source>
</evidence>
<dbReference type="SUPFAM" id="SSF53335">
    <property type="entry name" value="S-adenosyl-L-methionine-dependent methyltransferases"/>
    <property type="match status" value="1"/>
</dbReference>
<keyword evidence="2" id="KW-0808">Transferase</keyword>
<dbReference type="InterPro" id="IPR013216">
    <property type="entry name" value="Methyltransf_11"/>
</dbReference>
<dbReference type="CDD" id="cd02440">
    <property type="entry name" value="AdoMet_MTases"/>
    <property type="match status" value="1"/>
</dbReference>
<sequence>MDPIERFKEQAKKTWPSFHAMEMQTAGAAPRLVRFAGIGRGANVLDVGCGTGVVALTAARVGAEVTGVDLTPELVERAKNNAALMGFPARFVEGDVEALPFPDAAFDVVVSQFGHIFAPRPELAVKEMLRVLKPGGTIAFSSWPPELYLGRFLALTASYSPIPPPEGMSPPPLWGDPRIVRERLGSAVKDLVFDRDVLRIPILSPQHLRVFGEKNLGPLSALTAKLEEQDPAKLELLRRELEALAGLYFEDNHLRQDYLLTRARKA</sequence>
<organism evidence="2 3">
    <name type="scientific">Vulgatibacter incomptus</name>
    <dbReference type="NCBI Taxonomy" id="1391653"/>
    <lineage>
        <taxon>Bacteria</taxon>
        <taxon>Pseudomonadati</taxon>
        <taxon>Myxococcota</taxon>
        <taxon>Myxococcia</taxon>
        <taxon>Myxococcales</taxon>
        <taxon>Cystobacterineae</taxon>
        <taxon>Vulgatibacteraceae</taxon>
        <taxon>Vulgatibacter</taxon>
    </lineage>
</organism>
<dbReference type="InterPro" id="IPR029063">
    <property type="entry name" value="SAM-dependent_MTases_sf"/>
</dbReference>
<proteinExistence type="predicted"/>
<dbReference type="PANTHER" id="PTHR43591:SF24">
    <property type="entry name" value="2-METHOXY-6-POLYPRENYL-1,4-BENZOQUINOL METHYLASE, MITOCHONDRIAL"/>
    <property type="match status" value="1"/>
</dbReference>